<comment type="subcellular location">
    <subcellularLocation>
        <location evidence="1">Nucleus</location>
    </subcellularLocation>
</comment>
<accession>A0ABM1MEH9</accession>
<keyword evidence="3" id="KW-1185">Reference proteome</keyword>
<dbReference type="InterPro" id="IPR004122">
    <property type="entry name" value="BAF_prot"/>
</dbReference>
<dbReference type="SUPFAM" id="SSF47798">
    <property type="entry name" value="Barrier-to-autointegration factor, BAF"/>
    <property type="match status" value="1"/>
</dbReference>
<dbReference type="Gene3D" id="1.10.150.40">
    <property type="entry name" value="Barrier-to-autointegration factor, BAF"/>
    <property type="match status" value="1"/>
</dbReference>
<dbReference type="RefSeq" id="XP_017772979.1">
    <property type="nucleotide sequence ID" value="XM_017917490.1"/>
</dbReference>
<dbReference type="Proteomes" id="UP000695000">
    <property type="component" value="Unplaced"/>
</dbReference>
<dbReference type="PANTHER" id="PTHR47507">
    <property type="entry name" value="BARRIER TO AUTOINTEGRATION FACTOR 2"/>
    <property type="match status" value="1"/>
</dbReference>
<sequence>MLSNFKMTGLTQKHRNFVLEPMRDKPVTDLAGIAETLGSELIAAGFDKAYVVLGQFLVLKKNKEKFQEWLKDTCNANSDQSQKCFNCLNDWCEKFL</sequence>
<keyword evidence="2" id="KW-0539">Nucleus</keyword>
<organism evidence="3 4">
    <name type="scientific">Nicrophorus vespilloides</name>
    <name type="common">Boreal carrion beetle</name>
    <dbReference type="NCBI Taxonomy" id="110193"/>
    <lineage>
        <taxon>Eukaryota</taxon>
        <taxon>Metazoa</taxon>
        <taxon>Ecdysozoa</taxon>
        <taxon>Arthropoda</taxon>
        <taxon>Hexapoda</taxon>
        <taxon>Insecta</taxon>
        <taxon>Pterygota</taxon>
        <taxon>Neoptera</taxon>
        <taxon>Endopterygota</taxon>
        <taxon>Coleoptera</taxon>
        <taxon>Polyphaga</taxon>
        <taxon>Staphyliniformia</taxon>
        <taxon>Silphidae</taxon>
        <taxon>Nicrophorinae</taxon>
        <taxon>Nicrophorus</taxon>
    </lineage>
</organism>
<dbReference type="PANTHER" id="PTHR47507:SF6">
    <property type="entry name" value="BARRIER-TO-AUTOINTEGRATION FACTOR"/>
    <property type="match status" value="1"/>
</dbReference>
<evidence type="ECO:0000313" key="4">
    <source>
        <dbReference type="RefSeq" id="XP_017772979.1"/>
    </source>
</evidence>
<gene>
    <name evidence="4" type="primary">LOC108560062</name>
</gene>
<dbReference type="SMART" id="SM01023">
    <property type="entry name" value="BAF"/>
    <property type="match status" value="1"/>
</dbReference>
<dbReference type="Pfam" id="PF02961">
    <property type="entry name" value="SAM_BAF"/>
    <property type="match status" value="1"/>
</dbReference>
<evidence type="ECO:0000313" key="3">
    <source>
        <dbReference type="Proteomes" id="UP000695000"/>
    </source>
</evidence>
<dbReference type="GeneID" id="108560062"/>
<protein>
    <submittedName>
        <fullName evidence="4">Barrier-to-autointegration factor-like</fullName>
    </submittedName>
</protein>
<proteinExistence type="predicted"/>
<dbReference type="InterPro" id="IPR051387">
    <property type="entry name" value="BAF"/>
</dbReference>
<evidence type="ECO:0000256" key="1">
    <source>
        <dbReference type="ARBA" id="ARBA00004123"/>
    </source>
</evidence>
<evidence type="ECO:0000256" key="2">
    <source>
        <dbReference type="ARBA" id="ARBA00023242"/>
    </source>
</evidence>
<dbReference type="InterPro" id="IPR036617">
    <property type="entry name" value="BAF_sf"/>
</dbReference>
<reference evidence="4" key="1">
    <citation type="submission" date="2025-08" db="UniProtKB">
        <authorList>
            <consortium name="RefSeq"/>
        </authorList>
    </citation>
    <scope>IDENTIFICATION</scope>
    <source>
        <tissue evidence="4">Whole Larva</tissue>
    </source>
</reference>
<name>A0ABM1MEH9_NICVS</name>